<evidence type="ECO:0000313" key="2">
    <source>
        <dbReference type="EMBL" id="EEC76068.1"/>
    </source>
</evidence>
<evidence type="ECO:0000256" key="1">
    <source>
        <dbReference type="SAM" id="MobiDB-lite"/>
    </source>
</evidence>
<accession>B8AQN3</accession>
<evidence type="ECO:0000313" key="3">
    <source>
        <dbReference type="Proteomes" id="UP000007015"/>
    </source>
</evidence>
<feature type="compositionally biased region" description="Polar residues" evidence="1">
    <location>
        <begin position="320"/>
        <end position="332"/>
    </location>
</feature>
<feature type="compositionally biased region" description="Low complexity" evidence="1">
    <location>
        <begin position="304"/>
        <end position="313"/>
    </location>
</feature>
<dbReference type="Gramene" id="BGIOSGA013454-TA">
    <property type="protein sequence ID" value="BGIOSGA013454-PA"/>
    <property type="gene ID" value="BGIOSGA013454"/>
</dbReference>
<name>B8AQN3_ORYSI</name>
<dbReference type="Proteomes" id="UP000007015">
    <property type="component" value="Chromosome 3"/>
</dbReference>
<gene>
    <name evidence="2" type="ORF">OsI_13282</name>
</gene>
<dbReference type="AlphaFoldDB" id="B8AQN3"/>
<sequence>MHGEEVTRQRCRRPAVLRGERITRRQRSRLARRCKPLVGNAVAILRGERITQRRHMRSARRCKALVGNAVAVLRGERITRWWRMRSARRCKTSVGNAVAILRGERITRRRCMRSARCKRSVGDEVAILRGERITWWRRVVPRQRGVSSPRARGKVGEEHPDDAGGEAPESVARSTKNAQATREAKPPSPWRVGVEHPDDAGGEAPESVGADKFVSSPPLPEDSRKRRAAKPPPGTPPTKRAASSPPKEGGPRPAMGGPKVGVGPGLSRPREVAGKGKAVVGTPGPAPSGKKATTVGSPGATTRAAAVAAAAAAKEGGHSQGDQSPGMASSTRVPWIGIRKTRRSTRTPAKVLPRGLLWLLLLLVRPTSPATMIRRIRLGISRPTSRLRVEVVLPQLALLTAPGLATGLAMELIWDRLEAPRGVIAGSLRVARIGAPTDHLRCPRDLKTSSLAALVGGRCGVRVGFWVARRWWRRFLATGAHCPQRIMCRPFRLIGSRAGGRTLGQQIVDRFGAKTEALRSMMDNIVEIDQIRGAVRRVESQCQKDARDHHSHQQLLRDQIYNLRKEGIADVDLLGYCLFVDLDFNCFQLRRRRENERLTVPSGKGKWLKLKRLAVKLG</sequence>
<protein>
    <submittedName>
        <fullName evidence="2">Uncharacterized protein</fullName>
    </submittedName>
</protein>
<dbReference type="HOGENOM" id="CLU_442390_0_0_1"/>
<dbReference type="EMBL" id="CM000128">
    <property type="protein sequence ID" value="EEC76068.1"/>
    <property type="molecule type" value="Genomic_DNA"/>
</dbReference>
<organism evidence="2 3">
    <name type="scientific">Oryza sativa subsp. indica</name>
    <name type="common">Rice</name>
    <dbReference type="NCBI Taxonomy" id="39946"/>
    <lineage>
        <taxon>Eukaryota</taxon>
        <taxon>Viridiplantae</taxon>
        <taxon>Streptophyta</taxon>
        <taxon>Embryophyta</taxon>
        <taxon>Tracheophyta</taxon>
        <taxon>Spermatophyta</taxon>
        <taxon>Magnoliopsida</taxon>
        <taxon>Liliopsida</taxon>
        <taxon>Poales</taxon>
        <taxon>Poaceae</taxon>
        <taxon>BOP clade</taxon>
        <taxon>Oryzoideae</taxon>
        <taxon>Oryzeae</taxon>
        <taxon>Oryzinae</taxon>
        <taxon>Oryza</taxon>
        <taxon>Oryza sativa</taxon>
    </lineage>
</organism>
<proteinExistence type="predicted"/>
<keyword evidence="3" id="KW-1185">Reference proteome</keyword>
<feature type="region of interest" description="Disordered" evidence="1">
    <location>
        <begin position="143"/>
        <end position="332"/>
    </location>
</feature>
<reference evidence="2 3" key="1">
    <citation type="journal article" date="2005" name="PLoS Biol.">
        <title>The genomes of Oryza sativa: a history of duplications.</title>
        <authorList>
            <person name="Yu J."/>
            <person name="Wang J."/>
            <person name="Lin W."/>
            <person name="Li S."/>
            <person name="Li H."/>
            <person name="Zhou J."/>
            <person name="Ni P."/>
            <person name="Dong W."/>
            <person name="Hu S."/>
            <person name="Zeng C."/>
            <person name="Zhang J."/>
            <person name="Zhang Y."/>
            <person name="Li R."/>
            <person name="Xu Z."/>
            <person name="Li S."/>
            <person name="Li X."/>
            <person name="Zheng H."/>
            <person name="Cong L."/>
            <person name="Lin L."/>
            <person name="Yin J."/>
            <person name="Geng J."/>
            <person name="Li G."/>
            <person name="Shi J."/>
            <person name="Liu J."/>
            <person name="Lv H."/>
            <person name="Li J."/>
            <person name="Wang J."/>
            <person name="Deng Y."/>
            <person name="Ran L."/>
            <person name="Shi X."/>
            <person name="Wang X."/>
            <person name="Wu Q."/>
            <person name="Li C."/>
            <person name="Ren X."/>
            <person name="Wang J."/>
            <person name="Wang X."/>
            <person name="Li D."/>
            <person name="Liu D."/>
            <person name="Zhang X."/>
            <person name="Ji Z."/>
            <person name="Zhao W."/>
            <person name="Sun Y."/>
            <person name="Zhang Z."/>
            <person name="Bao J."/>
            <person name="Han Y."/>
            <person name="Dong L."/>
            <person name="Ji J."/>
            <person name="Chen P."/>
            <person name="Wu S."/>
            <person name="Liu J."/>
            <person name="Xiao Y."/>
            <person name="Bu D."/>
            <person name="Tan J."/>
            <person name="Yang L."/>
            <person name="Ye C."/>
            <person name="Zhang J."/>
            <person name="Xu J."/>
            <person name="Zhou Y."/>
            <person name="Yu Y."/>
            <person name="Zhang B."/>
            <person name="Zhuang S."/>
            <person name="Wei H."/>
            <person name="Liu B."/>
            <person name="Lei M."/>
            <person name="Yu H."/>
            <person name="Li Y."/>
            <person name="Xu H."/>
            <person name="Wei S."/>
            <person name="He X."/>
            <person name="Fang L."/>
            <person name="Zhang Z."/>
            <person name="Zhang Y."/>
            <person name="Huang X."/>
            <person name="Su Z."/>
            <person name="Tong W."/>
            <person name="Li J."/>
            <person name="Tong Z."/>
            <person name="Li S."/>
            <person name="Ye J."/>
            <person name="Wang L."/>
            <person name="Fang L."/>
            <person name="Lei T."/>
            <person name="Chen C."/>
            <person name="Chen H."/>
            <person name="Xu Z."/>
            <person name="Li H."/>
            <person name="Huang H."/>
            <person name="Zhang F."/>
            <person name="Xu H."/>
            <person name="Li N."/>
            <person name="Zhao C."/>
            <person name="Li S."/>
            <person name="Dong L."/>
            <person name="Huang Y."/>
            <person name="Li L."/>
            <person name="Xi Y."/>
            <person name="Qi Q."/>
            <person name="Li W."/>
            <person name="Zhang B."/>
            <person name="Hu W."/>
            <person name="Zhang Y."/>
            <person name="Tian X."/>
            <person name="Jiao Y."/>
            <person name="Liang X."/>
            <person name="Jin J."/>
            <person name="Gao L."/>
            <person name="Zheng W."/>
            <person name="Hao B."/>
            <person name="Liu S."/>
            <person name="Wang W."/>
            <person name="Yuan L."/>
            <person name="Cao M."/>
            <person name="McDermott J."/>
            <person name="Samudrala R."/>
            <person name="Wang J."/>
            <person name="Wong G.K."/>
            <person name="Yang H."/>
        </authorList>
    </citation>
    <scope>NUCLEOTIDE SEQUENCE [LARGE SCALE GENOMIC DNA]</scope>
    <source>
        <strain evidence="3">cv. 93-11</strain>
    </source>
</reference>